<evidence type="ECO:0000313" key="2">
    <source>
        <dbReference type="EMBL" id="MCG4528781.1"/>
    </source>
</evidence>
<evidence type="ECO:0000259" key="1">
    <source>
        <dbReference type="Pfam" id="PF18352"/>
    </source>
</evidence>
<dbReference type="RefSeq" id="WP_238075040.1">
    <property type="nucleotide sequence ID" value="NZ_JAKNJB010000044.1"/>
</dbReference>
<dbReference type="Proteomes" id="UP001200313">
    <property type="component" value="Unassembled WGS sequence"/>
</dbReference>
<dbReference type="Pfam" id="PF18352">
    <property type="entry name" value="Gp138_N"/>
    <property type="match status" value="1"/>
</dbReference>
<name>A0ABS9MD87_9FIRM</name>
<accession>A0ABS9MD87</accession>
<dbReference type="InterPro" id="IPR037026">
    <property type="entry name" value="Vgr_OB-fold_dom_sf"/>
</dbReference>
<protein>
    <recommendedName>
        <fullName evidence="1">Phage protein Gp138 N-terminal domain-containing protein</fullName>
    </recommendedName>
</protein>
<gene>
    <name evidence="2" type="ORF">L0P79_17195</name>
</gene>
<keyword evidence="3" id="KW-1185">Reference proteome</keyword>
<feature type="domain" description="Phage protein Gp138 N-terminal" evidence="1">
    <location>
        <begin position="25"/>
        <end position="121"/>
    </location>
</feature>
<dbReference type="InterPro" id="IPR041599">
    <property type="entry name" value="Gp138_N"/>
</dbReference>
<organism evidence="2 3">
    <name type="scientific">Intestinimonas massiliensis</name>
    <name type="common">ex Afouda et al. 2020</name>
    <dbReference type="NCBI Taxonomy" id="1673721"/>
    <lineage>
        <taxon>Bacteria</taxon>
        <taxon>Bacillati</taxon>
        <taxon>Bacillota</taxon>
        <taxon>Clostridia</taxon>
        <taxon>Eubacteriales</taxon>
        <taxon>Intestinimonas</taxon>
    </lineage>
</organism>
<reference evidence="2 3" key="1">
    <citation type="submission" date="2022-01" db="EMBL/GenBank/DDBJ databases">
        <title>Collection of gut derived symbiotic bacterial strains cultured from healthy donors.</title>
        <authorList>
            <person name="Lin H."/>
            <person name="Kohout C."/>
            <person name="Waligurski E."/>
            <person name="Pamer E.G."/>
        </authorList>
    </citation>
    <scope>NUCLEOTIDE SEQUENCE [LARGE SCALE GENOMIC DNA]</scope>
    <source>
        <strain evidence="2 3">DFI.3.7</strain>
    </source>
</reference>
<sequence>MWTSKRSDLRAAQSEKDREAVRVSMPVQVLAFYPDTMTVDVQPLVKEAIDGSYASAAPLMGLRAACLCAGDYVIRPWYKRGDVGWVIVADFDSDTALQTGREAEPNTRRNHAPEDSLFLGGVCPAGRAPQGLPGDALILAAGSVYLAVSKTGITIHGDVTISGTLEASGIEMTTHTHPTSWGETGTPN</sequence>
<evidence type="ECO:0000313" key="3">
    <source>
        <dbReference type="Proteomes" id="UP001200313"/>
    </source>
</evidence>
<proteinExistence type="predicted"/>
<comment type="caution">
    <text evidence="2">The sequence shown here is derived from an EMBL/GenBank/DDBJ whole genome shotgun (WGS) entry which is preliminary data.</text>
</comment>
<dbReference type="Gene3D" id="2.40.50.230">
    <property type="entry name" value="Gp5 N-terminal domain"/>
    <property type="match status" value="1"/>
</dbReference>
<dbReference type="EMBL" id="JAKNJB010000044">
    <property type="protein sequence ID" value="MCG4528781.1"/>
    <property type="molecule type" value="Genomic_DNA"/>
</dbReference>